<comment type="caution">
    <text evidence="2">The sequence shown here is derived from an EMBL/GenBank/DDBJ whole genome shotgun (WGS) entry which is preliminary data.</text>
</comment>
<evidence type="ECO:0000313" key="2">
    <source>
        <dbReference type="EMBL" id="OGZ39628.1"/>
    </source>
</evidence>
<keyword evidence="1" id="KW-0812">Transmembrane</keyword>
<dbReference type="EMBL" id="MHNF01000050">
    <property type="protein sequence ID" value="OGZ39628.1"/>
    <property type="molecule type" value="Genomic_DNA"/>
</dbReference>
<keyword evidence="1" id="KW-0472">Membrane</keyword>
<dbReference type="AlphaFoldDB" id="A0A1G2FPT2"/>
<name>A0A1G2FPT2_9BACT</name>
<sequence length="295" mass="33128">MFAYRKKKRSTIFAISAKPCRKKIVINWRAYFLGALIISALIGFLYLLIFSSVLKIKKWSVESSNFTSTAQAQETVNRFFNEKIWKIFPQNNWLVFFGRDLSDQLLLAYPEAKNVSISKDIIKGIKIIITGRSPAAIWCDSLAIPVSESIDATSTQAVVALPQSEKCFFTDDEGLLYHEAPEIFGTGLPTFFDSYQQGLLPGNQAIASPTILFASQLKKQLREIGIDLPGFMTGASDSTDLFAFTDESWVVYFNMARPLQSQVKVLGALLNGEIKDKRVGLKYIDLRLAGKVYYK</sequence>
<keyword evidence="1" id="KW-1133">Transmembrane helix</keyword>
<accession>A0A1G2FPT2</accession>
<organism evidence="2 3">
    <name type="scientific">Candidatus Portnoybacteria bacterium RIFCSPLOWO2_02_FULL_39_11</name>
    <dbReference type="NCBI Taxonomy" id="1802001"/>
    <lineage>
        <taxon>Bacteria</taxon>
        <taxon>Candidatus Portnoyibacteriota</taxon>
    </lineage>
</organism>
<reference evidence="2 3" key="1">
    <citation type="journal article" date="2016" name="Nat. Commun.">
        <title>Thousands of microbial genomes shed light on interconnected biogeochemical processes in an aquifer system.</title>
        <authorList>
            <person name="Anantharaman K."/>
            <person name="Brown C.T."/>
            <person name="Hug L.A."/>
            <person name="Sharon I."/>
            <person name="Castelle C.J."/>
            <person name="Probst A.J."/>
            <person name="Thomas B.C."/>
            <person name="Singh A."/>
            <person name="Wilkins M.J."/>
            <person name="Karaoz U."/>
            <person name="Brodie E.L."/>
            <person name="Williams K.H."/>
            <person name="Hubbard S.S."/>
            <person name="Banfield J.F."/>
        </authorList>
    </citation>
    <scope>NUCLEOTIDE SEQUENCE [LARGE SCALE GENOMIC DNA]</scope>
</reference>
<protein>
    <recommendedName>
        <fullName evidence="4">POTRA domain-containing protein</fullName>
    </recommendedName>
</protein>
<evidence type="ECO:0000313" key="3">
    <source>
        <dbReference type="Proteomes" id="UP000177126"/>
    </source>
</evidence>
<evidence type="ECO:0008006" key="4">
    <source>
        <dbReference type="Google" id="ProtNLM"/>
    </source>
</evidence>
<evidence type="ECO:0000256" key="1">
    <source>
        <dbReference type="SAM" id="Phobius"/>
    </source>
</evidence>
<proteinExistence type="predicted"/>
<dbReference type="Proteomes" id="UP000177126">
    <property type="component" value="Unassembled WGS sequence"/>
</dbReference>
<feature type="transmembrane region" description="Helical" evidence="1">
    <location>
        <begin position="31"/>
        <end position="54"/>
    </location>
</feature>
<gene>
    <name evidence="2" type="ORF">A3B04_00260</name>
</gene>